<dbReference type="AlphaFoldDB" id="A0AAE0WP10"/>
<reference evidence="1" key="1">
    <citation type="submission" date="2023-07" db="EMBL/GenBank/DDBJ databases">
        <title>Black Yeasts Isolated from many extreme environments.</title>
        <authorList>
            <person name="Coleine C."/>
            <person name="Stajich J.E."/>
            <person name="Selbmann L."/>
        </authorList>
    </citation>
    <scope>NUCLEOTIDE SEQUENCE</scope>
    <source>
        <strain evidence="1">CCFEE 5485</strain>
    </source>
</reference>
<comment type="caution">
    <text evidence="1">The sequence shown here is derived from an EMBL/GenBank/DDBJ whole genome shotgun (WGS) entry which is preliminary data.</text>
</comment>
<dbReference type="Proteomes" id="UP001274830">
    <property type="component" value="Unassembled WGS sequence"/>
</dbReference>
<gene>
    <name evidence="1" type="ORF">LTR78_005059</name>
</gene>
<evidence type="ECO:0000313" key="1">
    <source>
        <dbReference type="EMBL" id="KAK3675125.1"/>
    </source>
</evidence>
<protein>
    <submittedName>
        <fullName evidence="1">Uncharacterized protein</fullName>
    </submittedName>
</protein>
<evidence type="ECO:0000313" key="2">
    <source>
        <dbReference type="Proteomes" id="UP001274830"/>
    </source>
</evidence>
<proteinExistence type="predicted"/>
<sequence length="319" mass="35607">MAMSNQRRRPETLLAILLLDYAETIRNVHPSRITTSVHYQGAIALLEQYECESSKTGKAHPLASAAIHRAFFNALHKLPSPETPVRDGTAITPTGALNPVLLMDDVIGRTLAFCRSTQSNEEYVDRTNDIIQLGQILGSWYLTIPASWTVVSKQVPTTTRSDVPYDHYPSLDIASLFCQGYCARILINELERRASVPAVAERASTATLVNRIFASVPFLLGVAKRSRDTGPRFCSTMQTWTAPAPLKWCEEEFVGEFLGLWHIINILRFLDHILSNSIPGIPRVEACPRTARAVKDQLQAVKSRFRLVDPLSLPNFVRP</sequence>
<organism evidence="1 2">
    <name type="scientific">Recurvomyces mirabilis</name>
    <dbReference type="NCBI Taxonomy" id="574656"/>
    <lineage>
        <taxon>Eukaryota</taxon>
        <taxon>Fungi</taxon>
        <taxon>Dikarya</taxon>
        <taxon>Ascomycota</taxon>
        <taxon>Pezizomycotina</taxon>
        <taxon>Dothideomycetes</taxon>
        <taxon>Dothideomycetidae</taxon>
        <taxon>Mycosphaerellales</taxon>
        <taxon>Teratosphaeriaceae</taxon>
        <taxon>Recurvomyces</taxon>
    </lineage>
</organism>
<dbReference type="EMBL" id="JAUTXT010000016">
    <property type="protein sequence ID" value="KAK3675125.1"/>
    <property type="molecule type" value="Genomic_DNA"/>
</dbReference>
<name>A0AAE0WP10_9PEZI</name>
<keyword evidence="2" id="KW-1185">Reference proteome</keyword>
<accession>A0AAE0WP10</accession>